<organism evidence="2">
    <name type="scientific">marine sediment metagenome</name>
    <dbReference type="NCBI Taxonomy" id="412755"/>
    <lineage>
        <taxon>unclassified sequences</taxon>
        <taxon>metagenomes</taxon>
        <taxon>ecological metagenomes</taxon>
    </lineage>
</organism>
<dbReference type="InterPro" id="IPR032710">
    <property type="entry name" value="NTF2-like_dom_sf"/>
</dbReference>
<evidence type="ECO:0000259" key="1">
    <source>
        <dbReference type="Pfam" id="PF14534"/>
    </source>
</evidence>
<dbReference type="AlphaFoldDB" id="X0SFW3"/>
<accession>X0SFW3</accession>
<name>X0SFW3_9ZZZZ</name>
<dbReference type="EMBL" id="BARS01002918">
    <property type="protein sequence ID" value="GAF74787.1"/>
    <property type="molecule type" value="Genomic_DNA"/>
</dbReference>
<dbReference type="InterPro" id="IPR027843">
    <property type="entry name" value="DUF4440"/>
</dbReference>
<reference evidence="2" key="1">
    <citation type="journal article" date="2014" name="Front. Microbiol.">
        <title>High frequency of phylogenetically diverse reductive dehalogenase-homologous genes in deep subseafloor sedimentary metagenomes.</title>
        <authorList>
            <person name="Kawai M."/>
            <person name="Futagami T."/>
            <person name="Toyoda A."/>
            <person name="Takaki Y."/>
            <person name="Nishi S."/>
            <person name="Hori S."/>
            <person name="Arai W."/>
            <person name="Tsubouchi T."/>
            <person name="Morono Y."/>
            <person name="Uchiyama I."/>
            <person name="Ito T."/>
            <person name="Fujiyama A."/>
            <person name="Inagaki F."/>
            <person name="Takami H."/>
        </authorList>
    </citation>
    <scope>NUCLEOTIDE SEQUENCE</scope>
    <source>
        <strain evidence="2">Expedition CK06-06</strain>
    </source>
</reference>
<dbReference type="Gene3D" id="3.10.450.50">
    <property type="match status" value="1"/>
</dbReference>
<evidence type="ECO:0000313" key="2">
    <source>
        <dbReference type="EMBL" id="GAF74787.1"/>
    </source>
</evidence>
<sequence>MRNVLYAKSLASIIEMKLKPNIMKKLLLLSILFTGLFGCTNQTVDQKAEAEKLMELSREWAKSAATDDIDKTLNYWADDAVVMAPGQPALKGHDAIRKMLEGNANIPGFEVSWEPKEAFVSQSGDLGYVIAHNYFTMQDSLSNTFTIFNKGVEIWKKQEDGSWKNVVDIFNEDPTLTSIK</sequence>
<dbReference type="SUPFAM" id="SSF54427">
    <property type="entry name" value="NTF2-like"/>
    <property type="match status" value="1"/>
</dbReference>
<protein>
    <recommendedName>
        <fullName evidence="1">DUF4440 domain-containing protein</fullName>
    </recommendedName>
</protein>
<proteinExistence type="predicted"/>
<comment type="caution">
    <text evidence="2">The sequence shown here is derived from an EMBL/GenBank/DDBJ whole genome shotgun (WGS) entry which is preliminary data.</text>
</comment>
<gene>
    <name evidence="2" type="ORF">S01H1_05605</name>
</gene>
<dbReference type="Pfam" id="PF14534">
    <property type="entry name" value="DUF4440"/>
    <property type="match status" value="1"/>
</dbReference>
<feature type="domain" description="DUF4440" evidence="1">
    <location>
        <begin position="54"/>
        <end position="164"/>
    </location>
</feature>